<evidence type="ECO:0000256" key="3">
    <source>
        <dbReference type="ARBA" id="ARBA00023239"/>
    </source>
</evidence>
<keyword evidence="7" id="KW-1185">Reference proteome</keyword>
<keyword evidence="3 5" id="KW-0456">Lyase</keyword>
<dbReference type="InterPro" id="IPR050477">
    <property type="entry name" value="GrpII_AminoAcid_Decarb"/>
</dbReference>
<keyword evidence="6" id="KW-0808">Transferase</keyword>
<organism evidence="6 7">
    <name type="scientific">Sphingomonas canadensis</name>
    <dbReference type="NCBI Taxonomy" id="1219257"/>
    <lineage>
        <taxon>Bacteria</taxon>
        <taxon>Pseudomonadati</taxon>
        <taxon>Pseudomonadota</taxon>
        <taxon>Alphaproteobacteria</taxon>
        <taxon>Sphingomonadales</taxon>
        <taxon>Sphingomonadaceae</taxon>
        <taxon>Sphingomonas</taxon>
    </lineage>
</organism>
<evidence type="ECO:0000256" key="5">
    <source>
        <dbReference type="RuleBase" id="RU000382"/>
    </source>
</evidence>
<dbReference type="Gene3D" id="3.90.1150.10">
    <property type="entry name" value="Aspartate Aminotransferase, domain 1"/>
    <property type="match status" value="1"/>
</dbReference>
<accession>A0ABW3HA84</accession>
<evidence type="ECO:0000256" key="1">
    <source>
        <dbReference type="ARBA" id="ARBA00001933"/>
    </source>
</evidence>
<comment type="caution">
    <text evidence="6">The sequence shown here is derived from an EMBL/GenBank/DDBJ whole genome shotgun (WGS) entry which is preliminary data.</text>
</comment>
<dbReference type="PANTHER" id="PTHR42735">
    <property type="match status" value="1"/>
</dbReference>
<sequence>MRTARFPAQGQSEAEVESGLRLMRARDRDAFAGIRFARRFHAGDDIAELAARTCALFAGAGRASHYPGLPALPSMARIQADLEAWSLELVRAPAGAVALLTSGGTESAILALREAWIARRKALPPGSVGEVIAAATAHPCIDKAAELLGLRLIRVPARPDHRADPAAMAAATGPATVMLYASAPAYANGLCDDVPAIATIARAHGVRLHVDGSMGALLAPFQRMNGDEVPDFDLSVPGVASISGDWHKHGYAAKGAAVLVLRDGPATPFAYAEHPLPPMITDTLAGTAPGAPLASAWAVATRLGAAGYCALAAALGETRTAFAAAIARVPGFAVLGDPRFSLMLVTSNRHDMAAVHAAMARSGWFTLLSHAPAGLHLNLNPGDAALAADFARDLQSAARTAA</sequence>
<dbReference type="InterPro" id="IPR015421">
    <property type="entry name" value="PyrdxlP-dep_Trfase_major"/>
</dbReference>
<keyword evidence="2 5" id="KW-0663">Pyridoxal phosphate</keyword>
<dbReference type="EMBL" id="JBHTJG010000012">
    <property type="protein sequence ID" value="MFD0948358.1"/>
    <property type="molecule type" value="Genomic_DNA"/>
</dbReference>
<evidence type="ECO:0000256" key="4">
    <source>
        <dbReference type="ARBA" id="ARBA00038302"/>
    </source>
</evidence>
<dbReference type="SUPFAM" id="SSF53383">
    <property type="entry name" value="PLP-dependent transferases"/>
    <property type="match status" value="1"/>
</dbReference>
<evidence type="ECO:0000256" key="2">
    <source>
        <dbReference type="ARBA" id="ARBA00022898"/>
    </source>
</evidence>
<gene>
    <name evidence="6" type="ORF">ACFQ1E_18620</name>
</gene>
<comment type="similarity">
    <text evidence="4">Belongs to the group II decarboxylase family. Sphingosine-1-phosphate lyase subfamily.</text>
</comment>
<dbReference type="InterPro" id="IPR015422">
    <property type="entry name" value="PyrdxlP-dep_Trfase_small"/>
</dbReference>
<dbReference type="GO" id="GO:0008483">
    <property type="term" value="F:transaminase activity"/>
    <property type="evidence" value="ECO:0007669"/>
    <property type="project" value="UniProtKB-KW"/>
</dbReference>
<dbReference type="InterPro" id="IPR002129">
    <property type="entry name" value="PyrdxlP-dep_de-COase"/>
</dbReference>
<evidence type="ECO:0000313" key="7">
    <source>
        <dbReference type="Proteomes" id="UP001596977"/>
    </source>
</evidence>
<name>A0ABW3HA84_9SPHN</name>
<protein>
    <submittedName>
        <fullName evidence="6">Aminotransferase class V-fold PLP-dependent enzyme</fullName>
    </submittedName>
</protein>
<evidence type="ECO:0000313" key="6">
    <source>
        <dbReference type="EMBL" id="MFD0948358.1"/>
    </source>
</evidence>
<comment type="cofactor">
    <cofactor evidence="1 5">
        <name>pyridoxal 5'-phosphate</name>
        <dbReference type="ChEBI" id="CHEBI:597326"/>
    </cofactor>
</comment>
<dbReference type="InterPro" id="IPR015424">
    <property type="entry name" value="PyrdxlP-dep_Trfase"/>
</dbReference>
<dbReference type="PANTHER" id="PTHR42735:SF6">
    <property type="entry name" value="SPHINGOSINE-1-PHOSPHATE LYASE 1"/>
    <property type="match status" value="1"/>
</dbReference>
<dbReference type="Gene3D" id="3.40.640.10">
    <property type="entry name" value="Type I PLP-dependent aspartate aminotransferase-like (Major domain)"/>
    <property type="match status" value="1"/>
</dbReference>
<dbReference type="RefSeq" id="WP_264946312.1">
    <property type="nucleotide sequence ID" value="NZ_JAPDRA010000012.1"/>
</dbReference>
<keyword evidence="6" id="KW-0032">Aminotransferase</keyword>
<proteinExistence type="inferred from homology"/>
<dbReference type="Pfam" id="PF00282">
    <property type="entry name" value="Pyridoxal_deC"/>
    <property type="match status" value="1"/>
</dbReference>
<reference evidence="7" key="1">
    <citation type="journal article" date="2019" name="Int. J. Syst. Evol. Microbiol.">
        <title>The Global Catalogue of Microorganisms (GCM) 10K type strain sequencing project: providing services to taxonomists for standard genome sequencing and annotation.</title>
        <authorList>
            <consortium name="The Broad Institute Genomics Platform"/>
            <consortium name="The Broad Institute Genome Sequencing Center for Infectious Disease"/>
            <person name="Wu L."/>
            <person name="Ma J."/>
        </authorList>
    </citation>
    <scope>NUCLEOTIDE SEQUENCE [LARGE SCALE GENOMIC DNA]</scope>
    <source>
        <strain evidence="7">CCUG 62982</strain>
    </source>
</reference>
<dbReference type="Proteomes" id="UP001596977">
    <property type="component" value="Unassembled WGS sequence"/>
</dbReference>